<dbReference type="PANTHER" id="PTHR47219">
    <property type="entry name" value="RAB GTPASE-ACTIVATING PROTEIN 1-LIKE"/>
    <property type="match status" value="1"/>
</dbReference>
<dbReference type="InterPro" id="IPR035969">
    <property type="entry name" value="Rab-GAP_TBC_sf"/>
</dbReference>
<evidence type="ECO:0000259" key="2">
    <source>
        <dbReference type="PROSITE" id="PS50086"/>
    </source>
</evidence>
<dbReference type="GO" id="GO:0005096">
    <property type="term" value="F:GTPase activator activity"/>
    <property type="evidence" value="ECO:0007669"/>
    <property type="project" value="TreeGrafter"/>
</dbReference>
<dbReference type="PANTHER" id="PTHR47219:SF9">
    <property type="entry name" value="GTPASE ACTIVATING PROTEIN AND CENTROSOME-ASSOCIATED, ISOFORM B"/>
    <property type="match status" value="1"/>
</dbReference>
<evidence type="ECO:0000256" key="1">
    <source>
        <dbReference type="SAM" id="MobiDB-lite"/>
    </source>
</evidence>
<proteinExistence type="predicted"/>
<dbReference type="STRING" id="1537102.L0AXB4"/>
<evidence type="ECO:0000313" key="3">
    <source>
        <dbReference type="EMBL" id="AFZ79666.1"/>
    </source>
</evidence>
<accession>L0AXB4</accession>
<dbReference type="GeneID" id="15807314"/>
<dbReference type="InterPro" id="IPR050302">
    <property type="entry name" value="Rab_GAP_TBC_domain"/>
</dbReference>
<feature type="region of interest" description="Disordered" evidence="1">
    <location>
        <begin position="36"/>
        <end position="66"/>
    </location>
</feature>
<gene>
    <name evidence="3" type="ORF">BEWA_025150</name>
</gene>
<dbReference type="InterPro" id="IPR000195">
    <property type="entry name" value="Rab-GAP-TBC_dom"/>
</dbReference>
<dbReference type="VEuPathDB" id="PiroplasmaDB:BEWA_025150"/>
<dbReference type="eggNOG" id="KOG4436">
    <property type="taxonomic scope" value="Eukaryota"/>
</dbReference>
<feature type="compositionally biased region" description="Polar residues" evidence="1">
    <location>
        <begin position="52"/>
        <end position="66"/>
    </location>
</feature>
<dbReference type="Gene3D" id="1.10.472.80">
    <property type="entry name" value="Ypt/Rab-GAP domain of gyp1p, domain 3"/>
    <property type="match status" value="1"/>
</dbReference>
<reference evidence="3 4" key="1">
    <citation type="journal article" date="2012" name="BMC Genomics">
        <title>Comparative genomic analysis and phylogenetic position of Theileria equi.</title>
        <authorList>
            <person name="Kappmeyer L.S."/>
            <person name="Thiagarajan M."/>
            <person name="Herndon D.R."/>
            <person name="Ramsay J.D."/>
            <person name="Caler E."/>
            <person name="Djikeng A."/>
            <person name="Gillespie J.J."/>
            <person name="Lau A.O."/>
            <person name="Roalson E.H."/>
            <person name="Silva J.C."/>
            <person name="Silva M.G."/>
            <person name="Suarez C.E."/>
            <person name="Ueti M.W."/>
            <person name="Nene V.M."/>
            <person name="Mealey R.H."/>
            <person name="Knowles D.P."/>
            <person name="Brayton K.A."/>
        </authorList>
    </citation>
    <scope>NUCLEOTIDE SEQUENCE [LARGE SCALE GENOMIC DNA]</scope>
    <source>
        <strain evidence="3 4">WA</strain>
    </source>
</reference>
<dbReference type="PROSITE" id="PS50086">
    <property type="entry name" value="TBC_RABGAP"/>
    <property type="match status" value="1"/>
</dbReference>
<dbReference type="OrthoDB" id="294251at2759"/>
<dbReference type="SUPFAM" id="SSF47923">
    <property type="entry name" value="Ypt/Rab-GAP domain of gyp1p"/>
    <property type="match status" value="2"/>
</dbReference>
<dbReference type="EMBL" id="CP001669">
    <property type="protein sequence ID" value="AFZ79666.1"/>
    <property type="molecule type" value="Genomic_DNA"/>
</dbReference>
<protein>
    <submittedName>
        <fullName evidence="3">TBC domain containing protein</fullName>
    </submittedName>
</protein>
<feature type="domain" description="Rab-GAP TBC" evidence="2">
    <location>
        <begin position="187"/>
        <end position="348"/>
    </location>
</feature>
<dbReference type="Proteomes" id="UP000031512">
    <property type="component" value="Chromosome 1"/>
</dbReference>
<dbReference type="Gene3D" id="1.10.8.270">
    <property type="entry name" value="putative rabgap domain of human tbc1 domain family member 14 like domains"/>
    <property type="match status" value="1"/>
</dbReference>
<dbReference type="Pfam" id="PF00566">
    <property type="entry name" value="RabGAP-TBC"/>
    <property type="match status" value="1"/>
</dbReference>
<organism evidence="3 4">
    <name type="scientific">Theileria equi strain WA</name>
    <dbReference type="NCBI Taxonomy" id="1537102"/>
    <lineage>
        <taxon>Eukaryota</taxon>
        <taxon>Sar</taxon>
        <taxon>Alveolata</taxon>
        <taxon>Apicomplexa</taxon>
        <taxon>Aconoidasida</taxon>
        <taxon>Piroplasmida</taxon>
        <taxon>Theileriidae</taxon>
        <taxon>Theileria</taxon>
    </lineage>
</organism>
<name>L0AXB4_THEEQ</name>
<keyword evidence="4" id="KW-1185">Reference proteome</keyword>
<dbReference type="KEGG" id="beq:BEWA_025150"/>
<dbReference type="GO" id="GO:0031267">
    <property type="term" value="F:small GTPase binding"/>
    <property type="evidence" value="ECO:0007669"/>
    <property type="project" value="TreeGrafter"/>
</dbReference>
<dbReference type="AlphaFoldDB" id="L0AXB4"/>
<evidence type="ECO:0000313" key="4">
    <source>
        <dbReference type="Proteomes" id="UP000031512"/>
    </source>
</evidence>
<dbReference type="SMART" id="SM00164">
    <property type="entry name" value="TBC"/>
    <property type="match status" value="1"/>
</dbReference>
<dbReference type="RefSeq" id="XP_004829332.1">
    <property type="nucleotide sequence ID" value="XM_004829275.1"/>
</dbReference>
<feature type="compositionally biased region" description="Basic and acidic residues" evidence="1">
    <location>
        <begin position="510"/>
        <end position="524"/>
    </location>
</feature>
<feature type="compositionally biased region" description="Basic and acidic residues" evidence="1">
    <location>
        <begin position="36"/>
        <end position="48"/>
    </location>
</feature>
<sequence length="615" mass="69760">MTNKNIDSRIRRSTQGNDDSTSICLDTQYIDTSIDKKRPKDVARRSEDTGVSIGNSSSADASTDGSVSGKFIPKKLSIFPLKKLEAQNGSWFDVFGFGKSVLQTPIYGLAIPQCSCERVPSNPLLYNIEEAIKGKSKLKGIPKQVKGERCTRFNQWWLKCCQSAVFKQSGIYWTLIHLLEVKVNVDGKESAVCDLVLGGRTTLAIELDIRRTYPSLRFYNKYGRSMLRRILMAYAFFDPEVGYVQGLNFIVANLLWHSSEEQAFWALISLMYLYDLRPMFLPGLPGVFKRCEILEHVMAKHLPALHAHLRNVGVHIPMISSDWFMTLCANSIPIKPLGRLWDSFFSEGWVTIFRFIIFRLRQFEKYLLTMSDIADIMKVIKYGNTNITERWSFTDFIPGFGSNINKKKLELINAAYSTNVENLTNDPNRNSNENDWLSIVEESLSCNVEASYIEELDLTNSEILYHDCTHVPIDSFDSVLGLTSQTSRDEPVATPMSDNLFYKTPVNDNSPERDPEFMEAHSNEENSDTQEYVDTFGVHLDTEAEMDDRLISKLQNKHIHEAETHDGLPIHLLEEKGLGDVAKKLTNLANSFKAQLAAIGVSNAYSLHLRALHDE</sequence>
<feature type="region of interest" description="Disordered" evidence="1">
    <location>
        <begin position="488"/>
        <end position="529"/>
    </location>
</feature>